<dbReference type="Pfam" id="PF02151">
    <property type="entry name" value="UVR"/>
    <property type="match status" value="1"/>
</dbReference>
<proteinExistence type="predicted"/>
<dbReference type="RefSeq" id="WP_069642368.1">
    <property type="nucleotide sequence ID" value="NZ_MIJE01000002.1"/>
</dbReference>
<dbReference type="STRING" id="766136.BHF68_12950"/>
<dbReference type="PROSITE" id="PS50151">
    <property type="entry name" value="UVR"/>
    <property type="match status" value="1"/>
</dbReference>
<evidence type="ECO:0000313" key="2">
    <source>
        <dbReference type="EMBL" id="OEF97971.1"/>
    </source>
</evidence>
<dbReference type="EMBL" id="MIJE01000002">
    <property type="protein sequence ID" value="OEF97971.1"/>
    <property type="molecule type" value="Genomic_DNA"/>
</dbReference>
<protein>
    <recommendedName>
        <fullName evidence="1">UVR domain-containing protein</fullName>
    </recommendedName>
</protein>
<dbReference type="GO" id="GO:1990169">
    <property type="term" value="P:stress response to copper ion"/>
    <property type="evidence" value="ECO:0007669"/>
    <property type="project" value="TreeGrafter"/>
</dbReference>
<dbReference type="InterPro" id="IPR025542">
    <property type="entry name" value="YacH"/>
</dbReference>
<sequence length="163" mass="18821">MDCQECKKRPAAVHLTKIINNKKSEMHLCEQCAKEKGDVSANFSFHDLLSGLLNYDNNKTNVFEQKQCQQCGMTFQQFYKVGKLGCADCYQYFGEQLDHILRKVQGKLGHTGKIPKRIAGDISVKRQISQLRQQLQNSIYEERFEEAAAFRDQIKALEKQLEQ</sequence>
<dbReference type="PANTHER" id="PTHR38430:SF1">
    <property type="entry name" value="PROTEIN-ARGININE KINASE ACTIVATOR PROTEIN"/>
    <property type="match status" value="1"/>
</dbReference>
<dbReference type="GO" id="GO:0008270">
    <property type="term" value="F:zinc ion binding"/>
    <property type="evidence" value="ECO:0007669"/>
    <property type="project" value="TreeGrafter"/>
</dbReference>
<dbReference type="OrthoDB" id="9788704at2"/>
<evidence type="ECO:0000259" key="1">
    <source>
        <dbReference type="PROSITE" id="PS50151"/>
    </source>
</evidence>
<evidence type="ECO:0000313" key="3">
    <source>
        <dbReference type="Proteomes" id="UP000094296"/>
    </source>
</evidence>
<dbReference type="InterPro" id="IPR001943">
    <property type="entry name" value="UVR_dom"/>
</dbReference>
<reference evidence="2 3" key="1">
    <citation type="submission" date="2016-09" db="EMBL/GenBank/DDBJ databases">
        <title>Draft genome sequence for the type strain of Desulfuribacillus alkaliarsenatis AHT28, an obligately anaerobic, sulfidogenic bacterium isolated from Russian soda lake sediments.</title>
        <authorList>
            <person name="Abin C.A."/>
            <person name="Hollibaugh J.T."/>
        </authorList>
    </citation>
    <scope>NUCLEOTIDE SEQUENCE [LARGE SCALE GENOMIC DNA]</scope>
    <source>
        <strain evidence="2 3">AHT28</strain>
    </source>
</reference>
<gene>
    <name evidence="2" type="ORF">BHF68_12950</name>
</gene>
<dbReference type="GO" id="GO:0046870">
    <property type="term" value="F:cadmium ion binding"/>
    <property type="evidence" value="ECO:0007669"/>
    <property type="project" value="TreeGrafter"/>
</dbReference>
<name>A0A1E5G4F9_9FIRM</name>
<dbReference type="GO" id="GO:0050897">
    <property type="term" value="F:cobalt ion binding"/>
    <property type="evidence" value="ECO:0007669"/>
    <property type="project" value="TreeGrafter"/>
</dbReference>
<dbReference type="Proteomes" id="UP000094296">
    <property type="component" value="Unassembled WGS sequence"/>
</dbReference>
<dbReference type="GO" id="GO:1990170">
    <property type="term" value="P:stress response to cadmium ion"/>
    <property type="evidence" value="ECO:0007669"/>
    <property type="project" value="TreeGrafter"/>
</dbReference>
<comment type="caution">
    <text evidence="2">The sequence shown here is derived from an EMBL/GenBank/DDBJ whole genome shotgun (WGS) entry which is preliminary data.</text>
</comment>
<dbReference type="SUPFAM" id="SSF46600">
    <property type="entry name" value="C-terminal UvrC-binding domain of UvrB"/>
    <property type="match status" value="1"/>
</dbReference>
<dbReference type="GO" id="GO:0005507">
    <property type="term" value="F:copper ion binding"/>
    <property type="evidence" value="ECO:0007669"/>
    <property type="project" value="TreeGrafter"/>
</dbReference>
<feature type="domain" description="UVR" evidence="1">
    <location>
        <begin position="125"/>
        <end position="160"/>
    </location>
</feature>
<dbReference type="Gene3D" id="4.10.860.10">
    <property type="entry name" value="UVR domain"/>
    <property type="match status" value="1"/>
</dbReference>
<accession>A0A1E5G4F9</accession>
<dbReference type="PANTHER" id="PTHR38430">
    <property type="entry name" value="PROTEIN-ARGININE KINASE ACTIVATOR PROTEIN"/>
    <property type="match status" value="1"/>
</dbReference>
<keyword evidence="3" id="KW-1185">Reference proteome</keyword>
<dbReference type="AlphaFoldDB" id="A0A1E5G4F9"/>
<dbReference type="InterPro" id="IPR036876">
    <property type="entry name" value="UVR_dom_sf"/>
</dbReference>
<dbReference type="PIRSF" id="PIRSF015034">
    <property type="entry name" value="YacH"/>
    <property type="match status" value="1"/>
</dbReference>
<organism evidence="2 3">
    <name type="scientific">Desulfuribacillus alkaliarsenatis</name>
    <dbReference type="NCBI Taxonomy" id="766136"/>
    <lineage>
        <taxon>Bacteria</taxon>
        <taxon>Bacillati</taxon>
        <taxon>Bacillota</taxon>
        <taxon>Desulfuribacillia</taxon>
        <taxon>Desulfuribacillales</taxon>
        <taxon>Desulfuribacillaceae</taxon>
        <taxon>Desulfuribacillus</taxon>
    </lineage>
</organism>